<feature type="compositionally biased region" description="Basic and acidic residues" evidence="2">
    <location>
        <begin position="1029"/>
        <end position="1046"/>
    </location>
</feature>
<keyword evidence="1" id="KW-0479">Metal-binding</keyword>
<dbReference type="OMA" id="ENCCANA"/>
<feature type="region of interest" description="Disordered" evidence="2">
    <location>
        <begin position="789"/>
        <end position="869"/>
    </location>
</feature>
<dbReference type="InterPro" id="IPR013083">
    <property type="entry name" value="Znf_RING/FYVE/PHD"/>
</dbReference>
<dbReference type="PANTHER" id="PTHR46359">
    <property type="entry name" value="GEO07743P1"/>
    <property type="match status" value="1"/>
</dbReference>
<feature type="compositionally biased region" description="Polar residues" evidence="2">
    <location>
        <begin position="642"/>
        <end position="660"/>
    </location>
</feature>
<accession>A0A1Q9E3C5</accession>
<feature type="region of interest" description="Disordered" evidence="2">
    <location>
        <begin position="1197"/>
        <end position="1224"/>
    </location>
</feature>
<feature type="domain" description="RING-type" evidence="3">
    <location>
        <begin position="1275"/>
        <end position="1316"/>
    </location>
</feature>
<dbReference type="SUPFAM" id="SSF57850">
    <property type="entry name" value="RING/U-box"/>
    <property type="match status" value="1"/>
</dbReference>
<dbReference type="Proteomes" id="UP000186817">
    <property type="component" value="Unassembled WGS sequence"/>
</dbReference>
<feature type="region of interest" description="Disordered" evidence="2">
    <location>
        <begin position="589"/>
        <end position="774"/>
    </location>
</feature>
<feature type="compositionally biased region" description="Basic and acidic residues" evidence="2">
    <location>
        <begin position="976"/>
        <end position="988"/>
    </location>
</feature>
<dbReference type="EMBL" id="LSRX01000278">
    <property type="protein sequence ID" value="OLQ01903.1"/>
    <property type="molecule type" value="Genomic_DNA"/>
</dbReference>
<sequence>MSTRGLQGELRCTVGEVAKSLDVQLPKEISYGLFERKRLEEQIFRPIEKLWTGPGTHIGMLSDYHPPFERGTVVGIDVDMDDGSLAFWANGEFLGIVKDNEDKPVNLKGKKIVPALSVFGRNTGKHKENTVMEVRTGLDAPTRVFLLASAVSPVAEAWQVSDFQSASIIPMNTSSLASTVRSPSPGFHGGCLGLGSPLQALPVAPLSPPVMAMPPAPPAPGPVTFAPGSPLASPFSGRGPLFSPMLDAGYTRTVASPLQANGAAGTPLAPLVAASYPRSVGGSPIPFRTSSPAGGPPRMLTPTSASPLAADRRTASPSQVHDVRRSLSPNLSQTRILQAPVATKAPVSWTELMQAPVGTRFVVPKGTLNAQEPMAGPEDAEASARPSPLQPAVTAFRQPRAKQAVDKAAPGNIFSSPKRDAKKLANKKQRELKKLLKADRRENEDIARSLQEATRAKSSTETQAKEAASKLAKAEADLSVEKQSEDALQSSTFPMAAERLARLESIRTGLAALPRCSGAPAQALSTRERLEAIQRRLGLSPSEHSEKVEGPWAPSLYDSWELHQTLRSDACEGVSHLAADAAGQHVQVVATSSAAEATEPRSRRQPASLPSPHLPPSPPTPTTPPTPPLAPDESEDWPWSFGQISQPSDSEPSRTCSASRSGDGHAASSHPGPRARERGSQLSMGEGHRHERELRAETLEEDRFYRENVEPSGPSGPSEFLEAAGGETSRSFAGEPEPSRTPFRPSSSRGTRIRSRPSASSSSSRPPSAPSFVRPFSVEDAEFCLSGRGVGAGKQQARPPSAQASRGLGPQRCRAASTSGASKPLPRANGRSSDNDPDGPRDAQGGAQATGPRLRSSRDGDPVRRRSAPVVGPEDLWQSMELKVFLRRADLMDLLGPLREQFPGLNLQSLLEMQESQLKQIEVRPLAFKRLLRSIELERQRRGTFLQQSAFDDDVSVPILRPPPVSLDEGDGQSEGEVRDVQGERGRESASQMVARMLSTPTPSRPSLAHEGPIHSTQRLPDECIWEPSEPRSDPPEEHPVTEDVRWGSSCSSAFPKATAWSPRADRDIAENCCANAAVEPAGPFPSRSSSSAAAAENASERGQKASGSTESFHTEVLHAVMKSCFHPDNYEERPQCPDPPVAAVEPAVEPALAVAPSVLAEQECRRPQTRRARIRELLKRLDLAQSPCLADRLRVDARQKQAKERHLRQSQAGGGSGPASSPLSFRRSRSFMELLQSEPHYSSARGPVDPSVLDDVVSRLPAKPATSAPELEPCTICLEVPMSGEVLTMLPCCHWYHTECIKEWLLHSRLCPLCKAPVVPEELGM</sequence>
<dbReference type="InterPro" id="IPR001841">
    <property type="entry name" value="Znf_RING"/>
</dbReference>
<feature type="compositionally biased region" description="Low complexity" evidence="2">
    <location>
        <begin position="1087"/>
        <end position="1098"/>
    </location>
</feature>
<dbReference type="InterPro" id="IPR052804">
    <property type="entry name" value="UEC_component"/>
</dbReference>
<keyword evidence="1" id="KW-0862">Zinc</keyword>
<dbReference type="Pfam" id="PF13639">
    <property type="entry name" value="zf-RING_2"/>
    <property type="match status" value="1"/>
</dbReference>
<keyword evidence="1" id="KW-0863">Zinc-finger</keyword>
<feature type="compositionally biased region" description="Pro residues" evidence="2">
    <location>
        <begin position="612"/>
        <end position="630"/>
    </location>
</feature>
<keyword evidence="5" id="KW-1185">Reference proteome</keyword>
<feature type="compositionally biased region" description="Low complexity" evidence="2">
    <location>
        <begin position="740"/>
        <end position="774"/>
    </location>
</feature>
<dbReference type="Gene3D" id="3.30.40.10">
    <property type="entry name" value="Zinc/RING finger domain, C3HC4 (zinc finger)"/>
    <property type="match status" value="1"/>
</dbReference>
<evidence type="ECO:0000256" key="1">
    <source>
        <dbReference type="PROSITE-ProRule" id="PRU00175"/>
    </source>
</evidence>
<dbReference type="PROSITE" id="PS50089">
    <property type="entry name" value="ZF_RING_2"/>
    <property type="match status" value="1"/>
</dbReference>
<name>A0A1Q9E3C5_SYMMI</name>
<feature type="compositionally biased region" description="Basic and acidic residues" evidence="2">
    <location>
        <begin position="417"/>
        <end position="427"/>
    </location>
</feature>
<feature type="region of interest" description="Disordered" evidence="2">
    <location>
        <begin position="1081"/>
        <end position="1111"/>
    </location>
</feature>
<feature type="region of interest" description="Disordered" evidence="2">
    <location>
        <begin position="283"/>
        <end position="325"/>
    </location>
</feature>
<feature type="region of interest" description="Disordered" evidence="2">
    <location>
        <begin position="369"/>
        <end position="427"/>
    </location>
</feature>
<feature type="region of interest" description="Disordered" evidence="2">
    <location>
        <begin position="963"/>
        <end position="1048"/>
    </location>
</feature>
<reference evidence="4 5" key="1">
    <citation type="submission" date="2016-02" db="EMBL/GenBank/DDBJ databases">
        <title>Genome analysis of coral dinoflagellate symbionts highlights evolutionary adaptations to a symbiotic lifestyle.</title>
        <authorList>
            <person name="Aranda M."/>
            <person name="Li Y."/>
            <person name="Liew Y.J."/>
            <person name="Baumgarten S."/>
            <person name="Simakov O."/>
            <person name="Wilson M."/>
            <person name="Piel J."/>
            <person name="Ashoor H."/>
            <person name="Bougouffa S."/>
            <person name="Bajic V.B."/>
            <person name="Ryu T."/>
            <person name="Ravasi T."/>
            <person name="Bayer T."/>
            <person name="Micklem G."/>
            <person name="Kim H."/>
            <person name="Bhak J."/>
            <person name="Lajeunesse T.C."/>
            <person name="Voolstra C.R."/>
        </authorList>
    </citation>
    <scope>NUCLEOTIDE SEQUENCE [LARGE SCALE GENOMIC DNA]</scope>
    <source>
        <strain evidence="4 5">CCMP2467</strain>
    </source>
</reference>
<feature type="compositionally biased region" description="Basic and acidic residues" evidence="2">
    <location>
        <begin position="686"/>
        <end position="709"/>
    </location>
</feature>
<dbReference type="SMART" id="SM00184">
    <property type="entry name" value="RING"/>
    <property type="match status" value="1"/>
</dbReference>
<gene>
    <name evidence="4" type="primary">Rnf13</name>
    <name evidence="4" type="ORF">AK812_SmicGene15299</name>
</gene>
<protein>
    <submittedName>
        <fullName evidence="4">E3 ubiquitin-protein ligase RNF13</fullName>
    </submittedName>
</protein>
<dbReference type="OrthoDB" id="8062037at2759"/>
<evidence type="ECO:0000259" key="3">
    <source>
        <dbReference type="PROSITE" id="PS50089"/>
    </source>
</evidence>
<evidence type="ECO:0000313" key="5">
    <source>
        <dbReference type="Proteomes" id="UP000186817"/>
    </source>
</evidence>
<dbReference type="InterPro" id="IPR013320">
    <property type="entry name" value="ConA-like_dom_sf"/>
</dbReference>
<comment type="caution">
    <text evidence="4">The sequence shown here is derived from an EMBL/GenBank/DDBJ whole genome shotgun (WGS) entry which is preliminary data.</text>
</comment>
<evidence type="ECO:0000256" key="2">
    <source>
        <dbReference type="SAM" id="MobiDB-lite"/>
    </source>
</evidence>
<organism evidence="4 5">
    <name type="scientific">Symbiodinium microadriaticum</name>
    <name type="common">Dinoflagellate</name>
    <name type="synonym">Zooxanthella microadriatica</name>
    <dbReference type="NCBI Taxonomy" id="2951"/>
    <lineage>
        <taxon>Eukaryota</taxon>
        <taxon>Sar</taxon>
        <taxon>Alveolata</taxon>
        <taxon>Dinophyceae</taxon>
        <taxon>Suessiales</taxon>
        <taxon>Symbiodiniaceae</taxon>
        <taxon>Symbiodinium</taxon>
    </lineage>
</organism>
<dbReference type="SUPFAM" id="SSF49899">
    <property type="entry name" value="Concanavalin A-like lectins/glucanases"/>
    <property type="match status" value="1"/>
</dbReference>
<dbReference type="Gene3D" id="2.60.120.920">
    <property type="match status" value="1"/>
</dbReference>
<dbReference type="GO" id="GO:0008270">
    <property type="term" value="F:zinc ion binding"/>
    <property type="evidence" value="ECO:0007669"/>
    <property type="project" value="UniProtKB-KW"/>
</dbReference>
<evidence type="ECO:0000313" key="4">
    <source>
        <dbReference type="EMBL" id="OLQ01903.1"/>
    </source>
</evidence>
<dbReference type="InterPro" id="IPR043136">
    <property type="entry name" value="B30.2/SPRY_sf"/>
</dbReference>
<proteinExistence type="predicted"/>
<dbReference type="PANTHER" id="PTHR46359:SF2">
    <property type="entry name" value="GEO07743P1"/>
    <property type="match status" value="1"/>
</dbReference>
<dbReference type="CDD" id="cd11709">
    <property type="entry name" value="SPRY"/>
    <property type="match status" value="1"/>
</dbReference>